<dbReference type="InterPro" id="IPR000626">
    <property type="entry name" value="Ubiquitin-like_dom"/>
</dbReference>
<dbReference type="SMART" id="SM00213">
    <property type="entry name" value="UBQ"/>
    <property type="match status" value="1"/>
</dbReference>
<dbReference type="PRINTS" id="PR00348">
    <property type="entry name" value="UBIQUITIN"/>
</dbReference>
<name>A0A9P4UHW8_9PLEO</name>
<keyword evidence="3" id="KW-1185">Reference proteome</keyword>
<evidence type="ECO:0000313" key="2">
    <source>
        <dbReference type="EMBL" id="KAF2449692.1"/>
    </source>
</evidence>
<comment type="caution">
    <text evidence="2">The sequence shown here is derived from an EMBL/GenBank/DDBJ whole genome shotgun (WGS) entry which is preliminary data.</text>
</comment>
<evidence type="ECO:0000313" key="3">
    <source>
        <dbReference type="Proteomes" id="UP000799764"/>
    </source>
</evidence>
<dbReference type="InterPro" id="IPR029071">
    <property type="entry name" value="Ubiquitin-like_domsf"/>
</dbReference>
<dbReference type="PANTHER" id="PTHR10666">
    <property type="entry name" value="UBIQUITIN"/>
    <property type="match status" value="1"/>
</dbReference>
<proteinExistence type="predicted"/>
<dbReference type="SUPFAM" id="SSF54236">
    <property type="entry name" value="Ubiquitin-like"/>
    <property type="match status" value="1"/>
</dbReference>
<accession>A0A9P4UHW8</accession>
<gene>
    <name evidence="2" type="ORF">P171DRAFT_507376</name>
</gene>
<dbReference type="InterPro" id="IPR019956">
    <property type="entry name" value="Ubiquitin_dom"/>
</dbReference>
<dbReference type="EMBL" id="MU001494">
    <property type="protein sequence ID" value="KAF2449692.1"/>
    <property type="molecule type" value="Genomic_DNA"/>
</dbReference>
<dbReference type="Gene3D" id="3.10.20.90">
    <property type="entry name" value="Phosphatidylinositol 3-kinase Catalytic Subunit, Chain A, domain 1"/>
    <property type="match status" value="1"/>
</dbReference>
<reference evidence="2" key="1">
    <citation type="journal article" date="2020" name="Stud. Mycol.">
        <title>101 Dothideomycetes genomes: a test case for predicting lifestyles and emergence of pathogens.</title>
        <authorList>
            <person name="Haridas S."/>
            <person name="Albert R."/>
            <person name="Binder M."/>
            <person name="Bloem J."/>
            <person name="Labutti K."/>
            <person name="Salamov A."/>
            <person name="Andreopoulos B."/>
            <person name="Baker S."/>
            <person name="Barry K."/>
            <person name="Bills G."/>
            <person name="Bluhm B."/>
            <person name="Cannon C."/>
            <person name="Castanera R."/>
            <person name="Culley D."/>
            <person name="Daum C."/>
            <person name="Ezra D."/>
            <person name="Gonzalez J."/>
            <person name="Henrissat B."/>
            <person name="Kuo A."/>
            <person name="Liang C."/>
            <person name="Lipzen A."/>
            <person name="Lutzoni F."/>
            <person name="Magnuson J."/>
            <person name="Mondo S."/>
            <person name="Nolan M."/>
            <person name="Ohm R."/>
            <person name="Pangilinan J."/>
            <person name="Park H.-J."/>
            <person name="Ramirez L."/>
            <person name="Alfaro M."/>
            <person name="Sun H."/>
            <person name="Tritt A."/>
            <person name="Yoshinaga Y."/>
            <person name="Zwiers L.-H."/>
            <person name="Turgeon B."/>
            <person name="Goodwin S."/>
            <person name="Spatafora J."/>
            <person name="Crous P."/>
            <person name="Grigoriev I."/>
        </authorList>
    </citation>
    <scope>NUCLEOTIDE SEQUENCE</scope>
    <source>
        <strain evidence="2">CBS 690.94</strain>
    </source>
</reference>
<dbReference type="PROSITE" id="PS50053">
    <property type="entry name" value="UBIQUITIN_2"/>
    <property type="match status" value="1"/>
</dbReference>
<sequence>MEISFKTLDGVERLYKVSPADTIEDVMSDVQNKVCIPPDQQRLMFNGERLELGRILSDYNVQPDSRLYILTRVVGC</sequence>
<dbReference type="InterPro" id="IPR050158">
    <property type="entry name" value="Ubiquitin_ubiquitin-like"/>
</dbReference>
<organism evidence="2 3">
    <name type="scientific">Karstenula rhodostoma CBS 690.94</name>
    <dbReference type="NCBI Taxonomy" id="1392251"/>
    <lineage>
        <taxon>Eukaryota</taxon>
        <taxon>Fungi</taxon>
        <taxon>Dikarya</taxon>
        <taxon>Ascomycota</taxon>
        <taxon>Pezizomycotina</taxon>
        <taxon>Dothideomycetes</taxon>
        <taxon>Pleosporomycetidae</taxon>
        <taxon>Pleosporales</taxon>
        <taxon>Massarineae</taxon>
        <taxon>Didymosphaeriaceae</taxon>
        <taxon>Karstenula</taxon>
    </lineage>
</organism>
<evidence type="ECO:0000259" key="1">
    <source>
        <dbReference type="PROSITE" id="PS50053"/>
    </source>
</evidence>
<protein>
    <submittedName>
        <fullName evidence="2">Nmr based structural model of the Ubch8-ubiquitin complex</fullName>
    </submittedName>
</protein>
<dbReference type="Proteomes" id="UP000799764">
    <property type="component" value="Unassembled WGS sequence"/>
</dbReference>
<dbReference type="OrthoDB" id="428577at2759"/>
<dbReference type="Pfam" id="PF00240">
    <property type="entry name" value="ubiquitin"/>
    <property type="match status" value="1"/>
</dbReference>
<dbReference type="AlphaFoldDB" id="A0A9P4UHW8"/>
<feature type="domain" description="Ubiquitin-like" evidence="1">
    <location>
        <begin position="1"/>
        <end position="76"/>
    </location>
</feature>